<accession>A0A1J4JKG0</accession>
<comment type="caution">
    <text evidence="1">The sequence shown here is derived from an EMBL/GenBank/DDBJ whole genome shotgun (WGS) entry which is preliminary data.</text>
</comment>
<evidence type="ECO:0000313" key="2">
    <source>
        <dbReference type="Proteomes" id="UP000179807"/>
    </source>
</evidence>
<dbReference type="GeneID" id="94844573"/>
<dbReference type="SUPFAM" id="SSF49785">
    <property type="entry name" value="Galactose-binding domain-like"/>
    <property type="match status" value="1"/>
</dbReference>
<sequence length="346" mass="41748">MVLLITLYLLLNEKSVFKLLSQRKIKINLSNLKETYHRIRNQSHKNQPIFQICSMKEIIDFCILNFEKKDVQEMIFQFLKVEKLKKLKIFFSSNNFQIKDEDSFFEIIINLIEERGEDFYSLLSFVNFVNLSNEKRTRYFDFLDPMKIEMKHWNYFITQIKTYFQNSLRLKYFIQPSTNHEFEGIFNRLNQECFGNCATKKLIDITCSSIKYTSPEFLFDYSTLSIEDWWTLKNENNGYIQIDFKDKMINLSHYSLHTPVCSEKISHTPKTWTIEGSNDLNRWNILDSRSNDPYTKNYNSFHCYECSNKDNKFYRYIRFYLRGQDHGDWYYSELSGIEFFGNLISC</sequence>
<dbReference type="Proteomes" id="UP000179807">
    <property type="component" value="Unassembled WGS sequence"/>
</dbReference>
<protein>
    <recommendedName>
        <fullName evidence="3">F5/8 type C domain-containing protein</fullName>
    </recommendedName>
</protein>
<organism evidence="1 2">
    <name type="scientific">Tritrichomonas foetus</name>
    <dbReference type="NCBI Taxonomy" id="1144522"/>
    <lineage>
        <taxon>Eukaryota</taxon>
        <taxon>Metamonada</taxon>
        <taxon>Parabasalia</taxon>
        <taxon>Tritrichomonadida</taxon>
        <taxon>Tritrichomonadidae</taxon>
        <taxon>Tritrichomonas</taxon>
    </lineage>
</organism>
<evidence type="ECO:0008006" key="3">
    <source>
        <dbReference type="Google" id="ProtNLM"/>
    </source>
</evidence>
<dbReference type="AlphaFoldDB" id="A0A1J4JKG0"/>
<dbReference type="RefSeq" id="XP_068352016.1">
    <property type="nucleotide sequence ID" value="XM_068509869.1"/>
</dbReference>
<dbReference type="EMBL" id="MLAK01001035">
    <property type="protein sequence ID" value="OHS98879.1"/>
    <property type="molecule type" value="Genomic_DNA"/>
</dbReference>
<reference evidence="1" key="1">
    <citation type="submission" date="2016-10" db="EMBL/GenBank/DDBJ databases">
        <authorList>
            <person name="Benchimol M."/>
            <person name="Almeida L.G."/>
            <person name="Vasconcelos A.T."/>
            <person name="Perreira-Neves A."/>
            <person name="Rosa I.A."/>
            <person name="Tasca T."/>
            <person name="Bogo M.R."/>
            <person name="de Souza W."/>
        </authorList>
    </citation>
    <scope>NUCLEOTIDE SEQUENCE [LARGE SCALE GENOMIC DNA]</scope>
    <source>
        <strain evidence="1">K</strain>
    </source>
</reference>
<gene>
    <name evidence="1" type="ORF">TRFO_34782</name>
</gene>
<name>A0A1J4JKG0_9EUKA</name>
<keyword evidence="2" id="KW-1185">Reference proteome</keyword>
<dbReference type="InterPro" id="IPR008979">
    <property type="entry name" value="Galactose-bd-like_sf"/>
</dbReference>
<dbReference type="Gene3D" id="2.60.120.260">
    <property type="entry name" value="Galactose-binding domain-like"/>
    <property type="match status" value="1"/>
</dbReference>
<dbReference type="VEuPathDB" id="TrichDB:TRFO_34782"/>
<evidence type="ECO:0000313" key="1">
    <source>
        <dbReference type="EMBL" id="OHS98879.1"/>
    </source>
</evidence>
<proteinExistence type="predicted"/>